<sequence>MECRRKMEPYWLLYQLNRCLLQLLVQFQTKDLHQVEHL</sequence>
<evidence type="ECO:0000313" key="1">
    <source>
        <dbReference type="EMBL" id="VDO14928.1"/>
    </source>
</evidence>
<gene>
    <name evidence="1" type="ORF">BTMF_LOCUS3506</name>
</gene>
<dbReference type="EMBL" id="UZAG01003184">
    <property type="protein sequence ID" value="VDO14928.1"/>
    <property type="molecule type" value="Genomic_DNA"/>
</dbReference>
<dbReference type="Proteomes" id="UP000280834">
    <property type="component" value="Unassembled WGS sequence"/>
</dbReference>
<organism evidence="1 2">
    <name type="scientific">Brugia timori</name>
    <dbReference type="NCBI Taxonomy" id="42155"/>
    <lineage>
        <taxon>Eukaryota</taxon>
        <taxon>Metazoa</taxon>
        <taxon>Ecdysozoa</taxon>
        <taxon>Nematoda</taxon>
        <taxon>Chromadorea</taxon>
        <taxon>Rhabditida</taxon>
        <taxon>Spirurina</taxon>
        <taxon>Spiruromorpha</taxon>
        <taxon>Filarioidea</taxon>
        <taxon>Onchocercidae</taxon>
        <taxon>Brugia</taxon>
    </lineage>
</organism>
<protein>
    <submittedName>
        <fullName evidence="1">Uncharacterized protein</fullName>
    </submittedName>
</protein>
<name>A0A3P7WBI7_9BILA</name>
<keyword evidence="2" id="KW-1185">Reference proteome</keyword>
<reference evidence="1 2" key="1">
    <citation type="submission" date="2018-11" db="EMBL/GenBank/DDBJ databases">
        <authorList>
            <consortium name="Pathogen Informatics"/>
        </authorList>
    </citation>
    <scope>NUCLEOTIDE SEQUENCE [LARGE SCALE GENOMIC DNA]</scope>
</reference>
<accession>A0A3P7WBI7</accession>
<dbReference type="AlphaFoldDB" id="A0A3P7WBI7"/>
<proteinExistence type="predicted"/>
<evidence type="ECO:0000313" key="2">
    <source>
        <dbReference type="Proteomes" id="UP000280834"/>
    </source>
</evidence>